<sequence>MKFWSFLVLISVWSYSTFSSASGFDSDTCEELSSNGDFSVRFEIEDADLEETIWAEKGVGNNPVDPIAIWTDDLSVLASTIRAGSEIEEDNDYKVWLSYKSSEGGNNKSGLLTYYLWIGGSWDEISSNIADLSGLSSVNVEIDEEGVDELECSTDLTPPPLPEYSDDAQYEFGVKQCASMPCTINFTKDYDFTPLVFVMPTIDTVDPDEDKPATLYISSTLTASSTSVQINKDTVNIPQMDNDVLITEVSYLIIEPGVADFNGHEVIAGYLDTNRYKSKNGTNGNAEAVVYYEFGARQVFNSPVVLHQVQTRVNGNKWITSGKAIGNRENTEARLFLELSASREGNRYQEERIGFIATNSTSGSIDVDGYSVVFQRGFKSVNQQGQDPMYDGCTKAYADISSLDRVDGIIGKKQERRGGHGGWTRRCEIKDDNQVSFVIDEDFRDRTHLQEELGYFAFEQLESDFMDICKYTPSIAQTNSYYNGAVYDGRLVFTSGAGNKIAVPEDGLAMSFKDNDGGIAQCVYPSSEQSCIVDDSIIYPDFPIQLDDFDTNSASDVNCTDTSCTLEPGTYKDVKISEDSILTLNSGVYYVNELNFEEENAELRVNGEVEIHYKKIYLQKDGALINKDGDPNNLLLIGHGEDAFAEVKASNIEFFGYWYVDHLATNQGGFDVEGDDNQFHGGITAYNISMSGWRNELNGILPNECGGTPPSSTYRIELTPASDIALTCEDLSLTATVYKDDVVDSSYNGSITFSTDDGQSDQNKNAVEGVAEFSLSVTQTSTVSAEVSTTIDSSTYTDDGSYDFVPYKFDVPDQYLIAAKPESVTAKVLACDSGEVVDVGYSGTPTITSNMVQPSSGSGTLTYAPIFSGGTSTDESSSIEFSESGQLTVTLTDGSFNCDGYDDCPIEGEDELTGAFSVRSRPWTFAICSDDDVSGNATDASSTSYKASGTVFSTTVKPIAWQSGGSETEPVDTSSYCGATVTQNFFISDAPGAIVEMTHDVDTPSGGINGNLTGTLEKNHDNKSSAGSHYDYSNLSWDEVGSIRLKVDTQGTYLGMDINQGYRNIGRFYPAFFKVIDTRWDYPDSLPHVYMGQPFDGLDFDVEALNSNNGAVQNYPLFATGLKAKFNLFEDSSFGSRFVSPAFGDGSWAVNNSRSVGTFNNTVANDCSDSICWNKQDNVDPDGPFNAAEDIEDSNIILDGALSIINTDPIAYTTDGKILTDQPDIRFGRIRLKDVGGNQETNITVPLTVEYWNGSRFITNSEDNSTAFEGGDYCHQLIWSDIGTDNASLSGTGSVSLGESRELVASQSDPTREQVRFWLVLGSPEEENGESSSCNGSDNGLPWLRYNWDGADGDEEDPSTVVTFGIHRGNDRVIFRGESGLTGQ</sequence>
<dbReference type="Pfam" id="PF20419">
    <property type="entry name" value="DUF6701"/>
    <property type="match status" value="1"/>
</dbReference>
<accession>A0A9X1XFX8</accession>
<dbReference type="RefSeq" id="WP_248007395.1">
    <property type="nucleotide sequence ID" value="NZ_JAJHVV010000002.1"/>
</dbReference>
<dbReference type="EMBL" id="JAJHVV010000002">
    <property type="protein sequence ID" value="MCK6262272.1"/>
    <property type="molecule type" value="Genomic_DNA"/>
</dbReference>
<evidence type="ECO:0000256" key="1">
    <source>
        <dbReference type="SAM" id="SignalP"/>
    </source>
</evidence>
<dbReference type="PROSITE" id="PS01095">
    <property type="entry name" value="GH18_1"/>
    <property type="match status" value="1"/>
</dbReference>
<name>A0A9X1XFX8_9VIBR</name>
<dbReference type="GO" id="GO:0005975">
    <property type="term" value="P:carbohydrate metabolic process"/>
    <property type="evidence" value="ECO:0007669"/>
    <property type="project" value="InterPro"/>
</dbReference>
<keyword evidence="1" id="KW-0732">Signal</keyword>
<dbReference type="InterPro" id="IPR046524">
    <property type="entry name" value="DUF6701"/>
</dbReference>
<feature type="domain" description="DUF6701" evidence="2">
    <location>
        <begin position="865"/>
        <end position="1378"/>
    </location>
</feature>
<evidence type="ECO:0000259" key="2">
    <source>
        <dbReference type="Pfam" id="PF20419"/>
    </source>
</evidence>
<evidence type="ECO:0000313" key="4">
    <source>
        <dbReference type="Proteomes" id="UP001139559"/>
    </source>
</evidence>
<comment type="caution">
    <text evidence="3">The sequence shown here is derived from an EMBL/GenBank/DDBJ whole genome shotgun (WGS) entry which is preliminary data.</text>
</comment>
<reference evidence="3" key="1">
    <citation type="submission" date="2021-11" db="EMBL/GenBank/DDBJ databases">
        <title>Vibrio ZSDE26 sp. nov. and Vibrio ZSDZ34 sp. nov., isolated from coastal seawater in Qingdao.</title>
        <authorList>
            <person name="Zhang P."/>
        </authorList>
    </citation>
    <scope>NUCLEOTIDE SEQUENCE</scope>
    <source>
        <strain evidence="3">ZSDE26</strain>
    </source>
</reference>
<proteinExistence type="predicted"/>
<dbReference type="Proteomes" id="UP001139559">
    <property type="component" value="Unassembled WGS sequence"/>
</dbReference>
<feature type="signal peptide" evidence="1">
    <location>
        <begin position="1"/>
        <end position="21"/>
    </location>
</feature>
<organism evidence="3 4">
    <name type="scientific">Vibrio amylolyticus</name>
    <dbReference type="NCBI Taxonomy" id="2847292"/>
    <lineage>
        <taxon>Bacteria</taxon>
        <taxon>Pseudomonadati</taxon>
        <taxon>Pseudomonadota</taxon>
        <taxon>Gammaproteobacteria</taxon>
        <taxon>Vibrionales</taxon>
        <taxon>Vibrionaceae</taxon>
        <taxon>Vibrio</taxon>
    </lineage>
</organism>
<protein>
    <recommendedName>
        <fullName evidence="2">DUF6701 domain-containing protein</fullName>
    </recommendedName>
</protein>
<evidence type="ECO:0000313" key="3">
    <source>
        <dbReference type="EMBL" id="MCK6262272.1"/>
    </source>
</evidence>
<dbReference type="InterPro" id="IPR001579">
    <property type="entry name" value="Glyco_hydro_18_chit_AS"/>
</dbReference>
<feature type="chain" id="PRO_5040753687" description="DUF6701 domain-containing protein" evidence="1">
    <location>
        <begin position="22"/>
        <end position="1384"/>
    </location>
</feature>
<dbReference type="GO" id="GO:0004553">
    <property type="term" value="F:hydrolase activity, hydrolyzing O-glycosyl compounds"/>
    <property type="evidence" value="ECO:0007669"/>
    <property type="project" value="InterPro"/>
</dbReference>
<gene>
    <name evidence="3" type="ORF">KP803_03155</name>
</gene>
<keyword evidence="4" id="KW-1185">Reference proteome</keyword>